<reference evidence="4 5" key="1">
    <citation type="submission" date="2018-03" db="EMBL/GenBank/DDBJ databases">
        <authorList>
            <person name="Keele B.F."/>
        </authorList>
    </citation>
    <scope>NUCLEOTIDE SEQUENCE [LARGE SCALE GENOMIC DNA]</scope>
    <source>
        <strain evidence="4 5">CECT 8599</strain>
    </source>
</reference>
<keyword evidence="5" id="KW-1185">Reference proteome</keyword>
<dbReference type="GO" id="GO:0016747">
    <property type="term" value="F:acyltransferase activity, transferring groups other than amino-acyl groups"/>
    <property type="evidence" value="ECO:0007669"/>
    <property type="project" value="InterPro"/>
</dbReference>
<evidence type="ECO:0000259" key="3">
    <source>
        <dbReference type="PROSITE" id="PS51186"/>
    </source>
</evidence>
<dbReference type="AlphaFoldDB" id="A0A2R8BEU0"/>
<dbReference type="PANTHER" id="PTHR43877">
    <property type="entry name" value="AMINOALKYLPHOSPHONATE N-ACETYLTRANSFERASE-RELATED-RELATED"/>
    <property type="match status" value="1"/>
</dbReference>
<accession>A0A2R8BEU0</accession>
<protein>
    <recommendedName>
        <fullName evidence="3">N-acetyltransferase domain-containing protein</fullName>
    </recommendedName>
</protein>
<gene>
    <name evidence="4" type="ORF">ASD8599_02350</name>
</gene>
<dbReference type="RefSeq" id="WP_108828663.1">
    <property type="nucleotide sequence ID" value="NZ_OMOR01000001.1"/>
</dbReference>
<dbReference type="InterPro" id="IPR050832">
    <property type="entry name" value="Bact_Acetyltransf"/>
</dbReference>
<evidence type="ECO:0000256" key="1">
    <source>
        <dbReference type="ARBA" id="ARBA00022679"/>
    </source>
</evidence>
<evidence type="ECO:0000313" key="5">
    <source>
        <dbReference type="Proteomes" id="UP000244880"/>
    </source>
</evidence>
<sequence length="169" mass="18421">MTLRIRSAQLPEDATALATLAWAYRDLLIGRTGHVPDMVERYYSKTSYAALIADLPRIHARPLGDILVADLDGDVVGCAMYYPHPSGPCEVKRIYVSDAARGLGAGGLLLQAAMAAAKAEGHTRMVLDTVHTLTEAIALYEKNGFQPCDPFYDPDPAFANTLRFFDHAL</sequence>
<dbReference type="OrthoDB" id="2436196at2"/>
<dbReference type="Pfam" id="PF00583">
    <property type="entry name" value="Acetyltransf_1"/>
    <property type="match status" value="1"/>
</dbReference>
<evidence type="ECO:0000256" key="2">
    <source>
        <dbReference type="ARBA" id="ARBA00023315"/>
    </source>
</evidence>
<keyword evidence="2" id="KW-0012">Acyltransferase</keyword>
<keyword evidence="1" id="KW-0808">Transferase</keyword>
<dbReference type="EMBL" id="OMOR01000001">
    <property type="protein sequence ID" value="SPH21598.1"/>
    <property type="molecule type" value="Genomic_DNA"/>
</dbReference>
<evidence type="ECO:0000313" key="4">
    <source>
        <dbReference type="EMBL" id="SPH21598.1"/>
    </source>
</evidence>
<dbReference type="PROSITE" id="PS51186">
    <property type="entry name" value="GNAT"/>
    <property type="match status" value="1"/>
</dbReference>
<dbReference type="Proteomes" id="UP000244880">
    <property type="component" value="Unassembled WGS sequence"/>
</dbReference>
<name>A0A2R8BEU0_9RHOB</name>
<feature type="domain" description="N-acetyltransferase" evidence="3">
    <location>
        <begin position="3"/>
        <end position="163"/>
    </location>
</feature>
<proteinExistence type="predicted"/>
<dbReference type="SUPFAM" id="SSF55729">
    <property type="entry name" value="Acyl-CoA N-acyltransferases (Nat)"/>
    <property type="match status" value="1"/>
</dbReference>
<dbReference type="PANTHER" id="PTHR43877:SF2">
    <property type="entry name" value="AMINOALKYLPHOSPHONATE N-ACETYLTRANSFERASE-RELATED"/>
    <property type="match status" value="1"/>
</dbReference>
<dbReference type="InterPro" id="IPR016181">
    <property type="entry name" value="Acyl_CoA_acyltransferase"/>
</dbReference>
<dbReference type="Gene3D" id="3.40.630.30">
    <property type="match status" value="1"/>
</dbReference>
<organism evidence="4 5">
    <name type="scientific">Ascidiaceihabitans donghaensis</name>
    <dbReference type="NCBI Taxonomy" id="1510460"/>
    <lineage>
        <taxon>Bacteria</taxon>
        <taxon>Pseudomonadati</taxon>
        <taxon>Pseudomonadota</taxon>
        <taxon>Alphaproteobacteria</taxon>
        <taxon>Rhodobacterales</taxon>
        <taxon>Paracoccaceae</taxon>
        <taxon>Ascidiaceihabitans</taxon>
    </lineage>
</organism>
<dbReference type="InterPro" id="IPR000182">
    <property type="entry name" value="GNAT_dom"/>
</dbReference>